<sequence length="214" mass="21800">MSNFEERLLTALKQELATRETVVPLRRNTGRRVAGWSAAVAGVAAATLFAFNLYGGASAAYAVTEDPDGTVKVQVNELSDPEGLEAALQAKGIAAVVDFLPEGRTCKAPRGRASGPDGRLAVGMSAGSGGFTFEVTEGQIGENQTLVLTLSGVGASVFGSQLEIVEGPVAACEEVDMPKPSGGPARDGDGGPALNVEPEGSGPKETILKESGGQ</sequence>
<evidence type="ECO:0000313" key="4">
    <source>
        <dbReference type="Proteomes" id="UP000530928"/>
    </source>
</evidence>
<dbReference type="EMBL" id="JACDUR010000003">
    <property type="protein sequence ID" value="MBA2891231.1"/>
    <property type="molecule type" value="Genomic_DNA"/>
</dbReference>
<keyword evidence="4" id="KW-1185">Reference proteome</keyword>
<evidence type="ECO:0000256" key="2">
    <source>
        <dbReference type="SAM" id="Phobius"/>
    </source>
</evidence>
<evidence type="ECO:0000313" key="3">
    <source>
        <dbReference type="EMBL" id="MBA2891231.1"/>
    </source>
</evidence>
<keyword evidence="2" id="KW-0812">Transmembrane</keyword>
<organism evidence="3 4">
    <name type="scientific">Nonomuraea soli</name>
    <dbReference type="NCBI Taxonomy" id="1032476"/>
    <lineage>
        <taxon>Bacteria</taxon>
        <taxon>Bacillati</taxon>
        <taxon>Actinomycetota</taxon>
        <taxon>Actinomycetes</taxon>
        <taxon>Streptosporangiales</taxon>
        <taxon>Streptosporangiaceae</taxon>
        <taxon>Nonomuraea</taxon>
    </lineage>
</organism>
<name>A0A7W0CHD8_9ACTN</name>
<reference evidence="3 4" key="1">
    <citation type="submission" date="2020-07" db="EMBL/GenBank/DDBJ databases">
        <title>Genomic Encyclopedia of Type Strains, Phase IV (KMG-IV): sequencing the most valuable type-strain genomes for metagenomic binning, comparative biology and taxonomic classification.</title>
        <authorList>
            <person name="Goeker M."/>
        </authorList>
    </citation>
    <scope>NUCLEOTIDE SEQUENCE [LARGE SCALE GENOMIC DNA]</scope>
    <source>
        <strain evidence="3 4">DSM 45533</strain>
    </source>
</reference>
<feature type="region of interest" description="Disordered" evidence="1">
    <location>
        <begin position="174"/>
        <end position="214"/>
    </location>
</feature>
<keyword evidence="2" id="KW-0472">Membrane</keyword>
<comment type="caution">
    <text evidence="3">The sequence shown here is derived from an EMBL/GenBank/DDBJ whole genome shotgun (WGS) entry which is preliminary data.</text>
</comment>
<evidence type="ECO:0000256" key="1">
    <source>
        <dbReference type="SAM" id="MobiDB-lite"/>
    </source>
</evidence>
<dbReference type="Proteomes" id="UP000530928">
    <property type="component" value="Unassembled WGS sequence"/>
</dbReference>
<accession>A0A7W0CHD8</accession>
<protein>
    <submittedName>
        <fullName evidence="3">Uncharacterized protein</fullName>
    </submittedName>
</protein>
<gene>
    <name evidence="3" type="ORF">HNR30_002572</name>
</gene>
<feature type="transmembrane region" description="Helical" evidence="2">
    <location>
        <begin position="33"/>
        <end position="54"/>
    </location>
</feature>
<dbReference type="AlphaFoldDB" id="A0A7W0CHD8"/>
<keyword evidence="2" id="KW-1133">Transmembrane helix</keyword>
<proteinExistence type="predicted"/>
<dbReference type="RefSeq" id="WP_181610053.1">
    <property type="nucleotide sequence ID" value="NZ_BAABAM010000002.1"/>
</dbReference>